<sequence>MIVIINKKARLYISLAFISLIVVLSSFGVYFSMSKTVFNETEAESITEDGIRVPIIMYHSIMKKSPELGKYVITPAEFENDLIYLKNHGYSTINMTDLINYVHNDGELPAKPVIITFDDGNLNNYIYGKPLLEKYQMKAVISIVGIYSDQFSSTYASTPPPTSNPDYAYASWDQIKEMSNSGYFEIQNHTYNLHSTEKRKGAQRLKGEPLEVYTNVLTSDIGMLQDKLAEVTGIRPNTFTYPFGSISKESTDILKKLGFKATLSCAGGVNIINKNKEDVLFRLKRNNRPHGKSSESFFKNICP</sequence>
<gene>
    <name evidence="3" type="ORF">EHE19_005615</name>
</gene>
<dbReference type="Proteomes" id="UP000306409">
    <property type="component" value="Chromosome"/>
</dbReference>
<evidence type="ECO:0000313" key="3">
    <source>
        <dbReference type="EMBL" id="QNU67924.1"/>
    </source>
</evidence>
<evidence type="ECO:0000256" key="2">
    <source>
        <dbReference type="ARBA" id="ARBA00022729"/>
    </source>
</evidence>
<dbReference type="GO" id="GO:0016810">
    <property type="term" value="F:hydrolase activity, acting on carbon-nitrogen (but not peptide) bonds"/>
    <property type="evidence" value="ECO:0007669"/>
    <property type="project" value="InterPro"/>
</dbReference>
<dbReference type="CDD" id="cd10918">
    <property type="entry name" value="CE4_NodB_like_5s_6s"/>
    <property type="match status" value="1"/>
</dbReference>
<keyword evidence="4" id="KW-1185">Reference proteome</keyword>
<dbReference type="AlphaFoldDB" id="A0A4U7J6M2"/>
<dbReference type="GO" id="GO:0005576">
    <property type="term" value="C:extracellular region"/>
    <property type="evidence" value="ECO:0007669"/>
    <property type="project" value="UniProtKB-SubCell"/>
</dbReference>
<comment type="subcellular location">
    <subcellularLocation>
        <location evidence="1">Secreted</location>
    </subcellularLocation>
</comment>
<reference evidence="3 4" key="1">
    <citation type="submission" date="2020-09" db="EMBL/GenBank/DDBJ databases">
        <title>Characterization and genome sequencing of Ruminiclostridium sp. nov. MA18.</title>
        <authorList>
            <person name="Rettenmaier R."/>
            <person name="Kowollik M.-L."/>
            <person name="Liebl W."/>
            <person name="Zverlov V."/>
        </authorList>
    </citation>
    <scope>NUCLEOTIDE SEQUENCE [LARGE SCALE GENOMIC DNA]</scope>
    <source>
        <strain evidence="3 4">MA18</strain>
    </source>
</reference>
<dbReference type="PANTHER" id="PTHR34216:SF3">
    <property type="entry name" value="POLY-BETA-1,6-N-ACETYL-D-GLUCOSAMINE N-DEACETYLASE"/>
    <property type="match status" value="1"/>
</dbReference>
<dbReference type="InterPro" id="IPR011330">
    <property type="entry name" value="Glyco_hydro/deAcase_b/a-brl"/>
</dbReference>
<dbReference type="PROSITE" id="PS51677">
    <property type="entry name" value="NODB"/>
    <property type="match status" value="1"/>
</dbReference>
<dbReference type="Pfam" id="PF01522">
    <property type="entry name" value="Polysacc_deac_1"/>
    <property type="match status" value="1"/>
</dbReference>
<dbReference type="SUPFAM" id="SSF88713">
    <property type="entry name" value="Glycoside hydrolase/deacetylase"/>
    <property type="match status" value="1"/>
</dbReference>
<evidence type="ECO:0000256" key="1">
    <source>
        <dbReference type="ARBA" id="ARBA00004613"/>
    </source>
</evidence>
<dbReference type="OrthoDB" id="9778320at2"/>
<protein>
    <submittedName>
        <fullName evidence="3">Polysaccharide deacetylase family protein</fullName>
    </submittedName>
</protein>
<dbReference type="Gene3D" id="3.20.20.370">
    <property type="entry name" value="Glycoside hydrolase/deacetylase"/>
    <property type="match status" value="1"/>
</dbReference>
<dbReference type="GO" id="GO:0005975">
    <property type="term" value="P:carbohydrate metabolic process"/>
    <property type="evidence" value="ECO:0007669"/>
    <property type="project" value="InterPro"/>
</dbReference>
<dbReference type="InterPro" id="IPR002509">
    <property type="entry name" value="NODB_dom"/>
</dbReference>
<proteinExistence type="predicted"/>
<dbReference type="KEGG" id="rher:EHE19_005615"/>
<dbReference type="InterPro" id="IPR051398">
    <property type="entry name" value="Polysacch_Deacetylase"/>
</dbReference>
<keyword evidence="2" id="KW-0732">Signal</keyword>
<accession>A0A4U7J6M2</accession>
<dbReference type="EMBL" id="CP061336">
    <property type="protein sequence ID" value="QNU67924.1"/>
    <property type="molecule type" value="Genomic_DNA"/>
</dbReference>
<evidence type="ECO:0000313" key="4">
    <source>
        <dbReference type="Proteomes" id="UP000306409"/>
    </source>
</evidence>
<organism evidence="3 4">
    <name type="scientific">Ruminiclostridium herbifermentans</name>
    <dbReference type="NCBI Taxonomy" id="2488810"/>
    <lineage>
        <taxon>Bacteria</taxon>
        <taxon>Bacillati</taxon>
        <taxon>Bacillota</taxon>
        <taxon>Clostridia</taxon>
        <taxon>Eubacteriales</taxon>
        <taxon>Oscillospiraceae</taxon>
        <taxon>Ruminiclostridium</taxon>
    </lineage>
</organism>
<dbReference type="PANTHER" id="PTHR34216">
    <property type="match status" value="1"/>
</dbReference>
<name>A0A4U7J6M2_9FIRM</name>